<evidence type="ECO:0000259" key="5">
    <source>
        <dbReference type="PROSITE" id="PS51296"/>
    </source>
</evidence>
<dbReference type="GO" id="GO:0051537">
    <property type="term" value="F:2 iron, 2 sulfur cluster binding"/>
    <property type="evidence" value="ECO:0007669"/>
    <property type="project" value="UniProtKB-KW"/>
</dbReference>
<dbReference type="PANTHER" id="PTHR40261">
    <property type="match status" value="1"/>
</dbReference>
<dbReference type="SUPFAM" id="SSF50022">
    <property type="entry name" value="ISP domain"/>
    <property type="match status" value="1"/>
</dbReference>
<dbReference type="RefSeq" id="WP_074980643.1">
    <property type="nucleotide sequence ID" value="NZ_FOLS01000013.1"/>
</dbReference>
<evidence type="ECO:0000256" key="1">
    <source>
        <dbReference type="ARBA" id="ARBA00022714"/>
    </source>
</evidence>
<keyword evidence="6" id="KW-0560">Oxidoreductase</keyword>
<feature type="domain" description="Rieske" evidence="5">
    <location>
        <begin position="5"/>
        <end position="109"/>
    </location>
</feature>
<keyword evidence="6" id="KW-0223">Dioxygenase</keyword>
<keyword evidence="2" id="KW-0479">Metal-binding</keyword>
<proteinExistence type="predicted"/>
<organism evidence="6 7">
    <name type="scientific">Pseudomonas citronellolis</name>
    <dbReference type="NCBI Taxonomy" id="53408"/>
    <lineage>
        <taxon>Bacteria</taxon>
        <taxon>Pseudomonadati</taxon>
        <taxon>Pseudomonadota</taxon>
        <taxon>Gammaproteobacteria</taxon>
        <taxon>Pseudomonadales</taxon>
        <taxon>Pseudomonadaceae</taxon>
        <taxon>Pseudomonas</taxon>
    </lineage>
</organism>
<evidence type="ECO:0000256" key="4">
    <source>
        <dbReference type="ARBA" id="ARBA00023014"/>
    </source>
</evidence>
<gene>
    <name evidence="6" type="ORF">SAMN05216577_11355</name>
</gene>
<dbReference type="AlphaFoldDB" id="A0AAQ1HNA2"/>
<dbReference type="InterPro" id="IPR036922">
    <property type="entry name" value="Rieske_2Fe-2S_sf"/>
</dbReference>
<dbReference type="InterPro" id="IPR017941">
    <property type="entry name" value="Rieske_2Fe-2S"/>
</dbReference>
<dbReference type="GO" id="GO:0051213">
    <property type="term" value="F:dioxygenase activity"/>
    <property type="evidence" value="ECO:0007669"/>
    <property type="project" value="UniProtKB-KW"/>
</dbReference>
<keyword evidence="1" id="KW-0001">2Fe-2S</keyword>
<reference evidence="6 7" key="1">
    <citation type="submission" date="2016-10" db="EMBL/GenBank/DDBJ databases">
        <authorList>
            <person name="Varghese N."/>
            <person name="Submissions S."/>
        </authorList>
    </citation>
    <scope>NUCLEOTIDE SEQUENCE [LARGE SCALE GENOMIC DNA]</scope>
    <source>
        <strain evidence="6 7">LMG 18378</strain>
    </source>
</reference>
<dbReference type="PANTHER" id="PTHR40261:SF1">
    <property type="entry name" value="RIESKE DOMAIN-CONTAINING PROTEIN"/>
    <property type="match status" value="1"/>
</dbReference>
<dbReference type="PROSITE" id="PS51296">
    <property type="entry name" value="RIESKE"/>
    <property type="match status" value="1"/>
</dbReference>
<dbReference type="Gene3D" id="2.102.10.10">
    <property type="entry name" value="Rieske [2Fe-2S] iron-sulphur domain"/>
    <property type="match status" value="1"/>
</dbReference>
<name>A0AAQ1HNA2_9PSED</name>
<dbReference type="Pfam" id="PF00355">
    <property type="entry name" value="Rieske"/>
    <property type="match status" value="1"/>
</dbReference>
<comment type="caution">
    <text evidence="6">The sequence shown here is derived from an EMBL/GenBank/DDBJ whole genome shotgun (WGS) entry which is preliminary data.</text>
</comment>
<keyword evidence="4" id="KW-0411">Iron-sulfur</keyword>
<evidence type="ECO:0000256" key="3">
    <source>
        <dbReference type="ARBA" id="ARBA00023004"/>
    </source>
</evidence>
<keyword evidence="7" id="KW-1185">Reference proteome</keyword>
<dbReference type="EMBL" id="FOLS01000013">
    <property type="protein sequence ID" value="SFC94598.1"/>
    <property type="molecule type" value="Genomic_DNA"/>
</dbReference>
<accession>A0AAQ1HNA2</accession>
<sequence>MPDEQLLCLLRDIPDGGARGLLREGRDDRVFAVRQGEEVFVWLNDCPHNHRPLDYRQDMFLSGDGQHIVCFAHSAHFDIRAGHCFAGPCVGQRLTPVQARVAADGGVWIPRQLPAAPAPQRRVARHP</sequence>
<dbReference type="CDD" id="cd03467">
    <property type="entry name" value="Rieske"/>
    <property type="match status" value="1"/>
</dbReference>
<protein>
    <submittedName>
        <fullName evidence="6">Ferredoxin subunit of nitrite reductase or a ring-hydroxylating dioxygenase</fullName>
    </submittedName>
</protein>
<dbReference type="GO" id="GO:0046872">
    <property type="term" value="F:metal ion binding"/>
    <property type="evidence" value="ECO:0007669"/>
    <property type="project" value="UniProtKB-KW"/>
</dbReference>
<evidence type="ECO:0000313" key="6">
    <source>
        <dbReference type="EMBL" id="SFC94598.1"/>
    </source>
</evidence>
<dbReference type="Proteomes" id="UP000183385">
    <property type="component" value="Unassembled WGS sequence"/>
</dbReference>
<evidence type="ECO:0000256" key="2">
    <source>
        <dbReference type="ARBA" id="ARBA00022723"/>
    </source>
</evidence>
<keyword evidence="3" id="KW-0408">Iron</keyword>
<evidence type="ECO:0000313" key="7">
    <source>
        <dbReference type="Proteomes" id="UP000183385"/>
    </source>
</evidence>